<evidence type="ECO:0000313" key="3">
    <source>
        <dbReference type="Proteomes" id="UP000298438"/>
    </source>
</evidence>
<dbReference type="RefSeq" id="WP_135207331.1">
    <property type="nucleotide sequence ID" value="NZ_SPVF01000142.1"/>
</dbReference>
<gene>
    <name evidence="2" type="ORF">E4L96_11340</name>
</gene>
<sequence length="139" mass="14931">MAQHHALASQESYNPNHLLDILLGKMQLKNDAALSRMLEVAPPVISKIRHHRLPVGASLLIRMHEVTGMSIRDLRDLMGDRRTKYRLSDAQGRPKPEQKAAMEAAAAAAAQQGQAQGQSQQSSGASSAASENKGSGNAQ</sequence>
<proteinExistence type="predicted"/>
<organism evidence="2 3">
    <name type="scientific">Zemynaea arenosa</name>
    <dbReference type="NCBI Taxonomy" id="2561931"/>
    <lineage>
        <taxon>Bacteria</taxon>
        <taxon>Pseudomonadati</taxon>
        <taxon>Pseudomonadota</taxon>
        <taxon>Betaproteobacteria</taxon>
        <taxon>Burkholderiales</taxon>
        <taxon>Oxalobacteraceae</taxon>
        <taxon>Telluria group</taxon>
        <taxon>Zemynaea</taxon>
    </lineage>
</organism>
<dbReference type="EMBL" id="SPVF01000142">
    <property type="protein sequence ID" value="TFW19729.1"/>
    <property type="molecule type" value="Genomic_DNA"/>
</dbReference>
<dbReference type="OrthoDB" id="8776558at2"/>
<evidence type="ECO:0000256" key="1">
    <source>
        <dbReference type="SAM" id="MobiDB-lite"/>
    </source>
</evidence>
<feature type="compositionally biased region" description="Low complexity" evidence="1">
    <location>
        <begin position="101"/>
        <end position="139"/>
    </location>
</feature>
<comment type="caution">
    <text evidence="2">The sequence shown here is derived from an EMBL/GenBank/DDBJ whole genome shotgun (WGS) entry which is preliminary data.</text>
</comment>
<protein>
    <submittedName>
        <fullName evidence="2">Uncharacterized protein</fullName>
    </submittedName>
</protein>
<dbReference type="AlphaFoldDB" id="A0A4Y9SHB8"/>
<dbReference type="Proteomes" id="UP000298438">
    <property type="component" value="Unassembled WGS sequence"/>
</dbReference>
<keyword evidence="3" id="KW-1185">Reference proteome</keyword>
<name>A0A4Y9SHB8_9BURK</name>
<evidence type="ECO:0000313" key="2">
    <source>
        <dbReference type="EMBL" id="TFW19729.1"/>
    </source>
</evidence>
<reference evidence="2 3" key="1">
    <citation type="submission" date="2019-03" db="EMBL/GenBank/DDBJ databases">
        <title>Draft Genome Sequence of Massilia arenosa sp. nov., a Novel Massilia Species Isolated from a Sandy-loam Maize Soil.</title>
        <authorList>
            <person name="Raths R."/>
            <person name="Peta V."/>
            <person name="Bucking H."/>
        </authorList>
    </citation>
    <scope>NUCLEOTIDE SEQUENCE [LARGE SCALE GENOMIC DNA]</scope>
    <source>
        <strain evidence="2 3">MC02</strain>
    </source>
</reference>
<accession>A0A4Y9SHB8</accession>
<feature type="region of interest" description="Disordered" evidence="1">
    <location>
        <begin position="85"/>
        <end position="139"/>
    </location>
</feature>